<accession>A0A2P2NHR6</accession>
<proteinExistence type="predicted"/>
<reference evidence="1" key="1">
    <citation type="submission" date="2018-02" db="EMBL/GenBank/DDBJ databases">
        <title>Rhizophora mucronata_Transcriptome.</title>
        <authorList>
            <person name="Meera S.P."/>
            <person name="Sreeshan A."/>
            <person name="Augustine A."/>
        </authorList>
    </citation>
    <scope>NUCLEOTIDE SEQUENCE</scope>
    <source>
        <tissue evidence="1">Leaf</tissue>
    </source>
</reference>
<dbReference type="EMBL" id="GGEC01061525">
    <property type="protein sequence ID" value="MBX42009.1"/>
    <property type="molecule type" value="Transcribed_RNA"/>
</dbReference>
<dbReference type="AlphaFoldDB" id="A0A2P2NHR6"/>
<evidence type="ECO:0000313" key="1">
    <source>
        <dbReference type="EMBL" id="MBX42009.1"/>
    </source>
</evidence>
<organism evidence="1">
    <name type="scientific">Rhizophora mucronata</name>
    <name type="common">Asiatic mangrove</name>
    <dbReference type="NCBI Taxonomy" id="61149"/>
    <lineage>
        <taxon>Eukaryota</taxon>
        <taxon>Viridiplantae</taxon>
        <taxon>Streptophyta</taxon>
        <taxon>Embryophyta</taxon>
        <taxon>Tracheophyta</taxon>
        <taxon>Spermatophyta</taxon>
        <taxon>Magnoliopsida</taxon>
        <taxon>eudicotyledons</taxon>
        <taxon>Gunneridae</taxon>
        <taxon>Pentapetalae</taxon>
        <taxon>rosids</taxon>
        <taxon>fabids</taxon>
        <taxon>Malpighiales</taxon>
        <taxon>Rhizophoraceae</taxon>
        <taxon>Rhizophora</taxon>
    </lineage>
</organism>
<sequence length="27" mass="3147">MESSVPFSFIRPFHNMISETQPMSRSC</sequence>
<protein>
    <submittedName>
        <fullName evidence="1">Uncharacterized protein</fullName>
    </submittedName>
</protein>
<name>A0A2P2NHR6_RHIMU</name>